<feature type="domain" description="Disease resistance R13L4/SHOC-2-like LRR" evidence="2">
    <location>
        <begin position="238"/>
        <end position="530"/>
    </location>
</feature>
<reference evidence="3" key="1">
    <citation type="submission" date="2018-02" db="EMBL/GenBank/DDBJ databases">
        <authorList>
            <person name="Cohen D.B."/>
            <person name="Kent A.D."/>
        </authorList>
    </citation>
    <scope>NUCLEOTIDE SEQUENCE</scope>
</reference>
<dbReference type="InterPro" id="IPR032675">
    <property type="entry name" value="LRR_dom_sf"/>
</dbReference>
<dbReference type="SUPFAM" id="SSF52047">
    <property type="entry name" value="RNI-like"/>
    <property type="match status" value="1"/>
</dbReference>
<evidence type="ECO:0000256" key="1">
    <source>
        <dbReference type="ARBA" id="ARBA00022737"/>
    </source>
</evidence>
<proteinExistence type="predicted"/>
<evidence type="ECO:0000313" key="3">
    <source>
        <dbReference type="EMBL" id="SPD23044.1"/>
    </source>
</evidence>
<dbReference type="Gene3D" id="3.80.10.10">
    <property type="entry name" value="Ribonuclease Inhibitor"/>
    <property type="match status" value="1"/>
</dbReference>
<dbReference type="PANTHER" id="PTHR47186:SF54">
    <property type="entry name" value="DISEASE RESISTANCE RPP13-LIKE PROTEIN 4"/>
    <property type="match status" value="1"/>
</dbReference>
<dbReference type="InterPro" id="IPR055414">
    <property type="entry name" value="LRR_R13L4/SHOC2-like"/>
</dbReference>
<protein>
    <recommendedName>
        <fullName evidence="2">Disease resistance R13L4/SHOC-2-like LRR domain-containing protein</fullName>
    </recommendedName>
</protein>
<sequence length="567" mass="64301">MVLLWCSAKPKWWVRVTVRIEAELLKRGWFAVEAVTLAWLAIEAVINSVRVVQITIEGLLPVKIPIITTGFMGKWVVLVPAISISSKRGSIKPIKPKALFSAYWPGLGFGPIRNGSRTGLVLIWAMRGARAGSWVNPRWLVLSHAVSRQWWFVHGGVPILESDGPVSRMGSRNRTPPLDHATVDFAMPRTLFLFLFPRIGAILGAFRWNQELSGDQDSRKTTDSSYKPHLYFRLDWFSKMRYVKVLQLGRWSSSATQLVEVEDPEFLQGLKKMKHLRYFSLRGISRITELPNSICKLSNLRILNLNGCDNLEKLPDGIGSLTKLTHLDMSECYLISHMPKGLDMLSELQVLNGFVIGNPRAKGLYCGLADLAKLEHLRKLSIHVDTETPRDKKSEVEKELSSLGQFRKLKSLSVAWSRIYNASTSTKETTMHRLKSRAKSMRTKSIPSAECQSQLAALDKLGLQYFHGPKMPDWLQPLNLKSLKKLYIRGGELSDLRQMGNQSWTVERLQFKFLSELKMDWQELQALFPKLTYVEKANCPNLTFFPCDENGVWVSPAADTKQAIIPL</sequence>
<keyword evidence="1" id="KW-0677">Repeat</keyword>
<accession>A0A2N9IFS3</accession>
<dbReference type="PANTHER" id="PTHR47186">
    <property type="entry name" value="LEUCINE-RICH REPEAT-CONTAINING PROTEIN 57"/>
    <property type="match status" value="1"/>
</dbReference>
<organism evidence="3">
    <name type="scientific">Fagus sylvatica</name>
    <name type="common">Beechnut</name>
    <dbReference type="NCBI Taxonomy" id="28930"/>
    <lineage>
        <taxon>Eukaryota</taxon>
        <taxon>Viridiplantae</taxon>
        <taxon>Streptophyta</taxon>
        <taxon>Embryophyta</taxon>
        <taxon>Tracheophyta</taxon>
        <taxon>Spermatophyta</taxon>
        <taxon>Magnoliopsida</taxon>
        <taxon>eudicotyledons</taxon>
        <taxon>Gunneridae</taxon>
        <taxon>Pentapetalae</taxon>
        <taxon>rosids</taxon>
        <taxon>fabids</taxon>
        <taxon>Fagales</taxon>
        <taxon>Fagaceae</taxon>
        <taxon>Fagus</taxon>
    </lineage>
</organism>
<dbReference type="AlphaFoldDB" id="A0A2N9IFS3"/>
<gene>
    <name evidence="3" type="ORF">FSB_LOCUS50926</name>
</gene>
<dbReference type="Pfam" id="PF23598">
    <property type="entry name" value="LRR_14"/>
    <property type="match status" value="1"/>
</dbReference>
<evidence type="ECO:0000259" key="2">
    <source>
        <dbReference type="Pfam" id="PF23598"/>
    </source>
</evidence>
<name>A0A2N9IFS3_FAGSY</name>
<dbReference type="EMBL" id="OIVN01005557">
    <property type="protein sequence ID" value="SPD23044.1"/>
    <property type="molecule type" value="Genomic_DNA"/>
</dbReference>